<reference evidence="7 8" key="1">
    <citation type="journal article" date="2016" name="BMC Genomics">
        <title>Consensus pan-genome assembly of the specialised wine bacterium Oenococcus oeni.</title>
        <authorList>
            <person name="Sternes P.R."/>
            <person name="Borneman A.R."/>
        </authorList>
    </citation>
    <scope>NUCLEOTIDE SEQUENCE [LARGE SCALE GENOMIC DNA]</scope>
    <source>
        <strain evidence="7 8">AWRIB661</strain>
    </source>
</reference>
<keyword evidence="3 4" id="KW-0456">Lyase</keyword>
<keyword evidence="2 4" id="KW-0663">Pyridoxal phosphate</keyword>
<comment type="cofactor">
    <cofactor evidence="1 4">
        <name>pyridoxal 5'-phosphate</name>
        <dbReference type="ChEBI" id="CHEBI:597326"/>
    </cofactor>
</comment>
<dbReference type="AlphaFoldDB" id="A0A6N4A3H0"/>
<name>A0A6N4A3H0_OENOE</name>
<evidence type="ECO:0000256" key="3">
    <source>
        <dbReference type="ARBA" id="ARBA00023239"/>
    </source>
</evidence>
<dbReference type="Proteomes" id="UP000181728">
    <property type="component" value="Unassembled WGS sequence"/>
</dbReference>
<dbReference type="PANTHER" id="PTHR48078">
    <property type="entry name" value="THREONINE DEHYDRATASE, MITOCHONDRIAL-RELATED"/>
    <property type="match status" value="1"/>
</dbReference>
<dbReference type="SUPFAM" id="SSF53686">
    <property type="entry name" value="Tryptophan synthase beta subunit-like PLP-dependent enzymes"/>
    <property type="match status" value="1"/>
</dbReference>
<evidence type="ECO:0000256" key="2">
    <source>
        <dbReference type="ARBA" id="ARBA00022898"/>
    </source>
</evidence>
<dbReference type="InterPro" id="IPR001926">
    <property type="entry name" value="TrpB-like_PALP"/>
</dbReference>
<dbReference type="EMBL" id="WERV01000007">
    <property type="protein sequence ID" value="MDV7715717.1"/>
    <property type="molecule type" value="Genomic_DNA"/>
</dbReference>
<comment type="similarity">
    <text evidence="4">Belongs to the serine/threonine dehydratase family. DsdA subfamily.</text>
</comment>
<dbReference type="InterPro" id="IPR011780">
    <property type="entry name" value="D_Ser_am_lyase"/>
</dbReference>
<evidence type="ECO:0000313" key="8">
    <source>
        <dbReference type="Proteomes" id="UP000181728"/>
    </source>
</evidence>
<accession>A0A6N4A3H0</accession>
<evidence type="ECO:0000259" key="5">
    <source>
        <dbReference type="Pfam" id="PF00291"/>
    </source>
</evidence>
<dbReference type="PROSITE" id="PS00165">
    <property type="entry name" value="DEHYDRATASE_SER_THR"/>
    <property type="match status" value="1"/>
</dbReference>
<dbReference type="NCBIfam" id="TIGR02035">
    <property type="entry name" value="D_Ser_am_lyase"/>
    <property type="match status" value="1"/>
</dbReference>
<feature type="domain" description="Tryptophan synthase beta chain-like PALP" evidence="5">
    <location>
        <begin position="72"/>
        <end position="407"/>
    </location>
</feature>
<evidence type="ECO:0000256" key="4">
    <source>
        <dbReference type="HAMAP-Rule" id="MF_01030"/>
    </source>
</evidence>
<feature type="modified residue" description="N6-(pyridoxal phosphate)lysine" evidence="4">
    <location>
        <position position="110"/>
    </location>
</feature>
<dbReference type="CDD" id="cd06447">
    <property type="entry name" value="D-Ser-dehyd"/>
    <property type="match status" value="1"/>
</dbReference>
<dbReference type="InterPro" id="IPR036052">
    <property type="entry name" value="TrpB-like_PALP_sf"/>
</dbReference>
<proteinExistence type="inferred from homology"/>
<dbReference type="GO" id="GO:0030170">
    <property type="term" value="F:pyridoxal phosphate binding"/>
    <property type="evidence" value="ECO:0007669"/>
    <property type="project" value="InterPro"/>
</dbReference>
<protein>
    <recommendedName>
        <fullName evidence="4">Probable D-serine dehydratase</fullName>
        <ecNumber evidence="4">4.3.1.18</ecNumber>
    </recommendedName>
    <alternativeName>
        <fullName evidence="4">D-serine deaminase</fullName>
        <shortName evidence="4">DSD</shortName>
    </alternativeName>
</protein>
<dbReference type="GO" id="GO:0008721">
    <property type="term" value="F:D-serine ammonia-lyase activity"/>
    <property type="evidence" value="ECO:0007669"/>
    <property type="project" value="UniProtKB-EC"/>
</dbReference>
<dbReference type="Pfam" id="PF00291">
    <property type="entry name" value="PALP"/>
    <property type="match status" value="1"/>
</dbReference>
<dbReference type="EC" id="4.3.1.18" evidence="4"/>
<organism evidence="7 8">
    <name type="scientific">Oenococcus oeni</name>
    <name type="common">Leuconostoc oenos</name>
    <dbReference type="NCBI Taxonomy" id="1247"/>
    <lineage>
        <taxon>Bacteria</taxon>
        <taxon>Bacillati</taxon>
        <taxon>Bacillota</taxon>
        <taxon>Bacilli</taxon>
        <taxon>Lactobacillales</taxon>
        <taxon>Lactobacillaceae</taxon>
        <taxon>Oenococcus</taxon>
    </lineage>
</organism>
<dbReference type="Proteomes" id="UP001281024">
    <property type="component" value="Unassembled WGS sequence"/>
</dbReference>
<gene>
    <name evidence="4" type="primary">dsdA</name>
    <name evidence="7" type="ORF">ATX59_03115</name>
    <name evidence="6" type="ORF">GA838_08230</name>
</gene>
<dbReference type="NCBIfam" id="NF002823">
    <property type="entry name" value="PRK02991.1"/>
    <property type="match status" value="1"/>
</dbReference>
<evidence type="ECO:0000256" key="1">
    <source>
        <dbReference type="ARBA" id="ARBA00001933"/>
    </source>
</evidence>
<dbReference type="HAMAP" id="MF_01030">
    <property type="entry name" value="D_Ser_dehydrat"/>
    <property type="match status" value="1"/>
</dbReference>
<comment type="catalytic activity">
    <reaction evidence="4">
        <text>D-serine = pyruvate + NH4(+)</text>
        <dbReference type="Rhea" id="RHEA:13977"/>
        <dbReference type="ChEBI" id="CHEBI:15361"/>
        <dbReference type="ChEBI" id="CHEBI:28938"/>
        <dbReference type="ChEBI" id="CHEBI:35247"/>
        <dbReference type="EC" id="4.3.1.18"/>
    </reaction>
</comment>
<dbReference type="EMBL" id="MLOK01000029">
    <property type="protein sequence ID" value="OIM21630.1"/>
    <property type="molecule type" value="Genomic_DNA"/>
</dbReference>
<dbReference type="GO" id="GO:0016836">
    <property type="term" value="F:hydro-lyase activity"/>
    <property type="evidence" value="ECO:0007669"/>
    <property type="project" value="UniProtKB-UniRule"/>
</dbReference>
<dbReference type="PANTHER" id="PTHR48078:SF9">
    <property type="entry name" value="D-SERINE DEHYDRATASE"/>
    <property type="match status" value="1"/>
</dbReference>
<evidence type="ECO:0000313" key="7">
    <source>
        <dbReference type="EMBL" id="OIM21630.1"/>
    </source>
</evidence>
<evidence type="ECO:0000313" key="6">
    <source>
        <dbReference type="EMBL" id="MDV7715717.1"/>
    </source>
</evidence>
<dbReference type="RefSeq" id="WP_071448911.1">
    <property type="nucleotide sequence ID" value="NZ_MLOK01000029.1"/>
</dbReference>
<comment type="caution">
    <text evidence="7">The sequence shown here is derived from an EMBL/GenBank/DDBJ whole genome shotgun (WGS) entry which is preliminary data.</text>
</comment>
<reference evidence="6" key="2">
    <citation type="submission" date="2019-10" db="EMBL/GenBank/DDBJ databases">
        <title>Malate fermentation in French cider.</title>
        <authorList>
            <person name="Cousin F.J."/>
            <person name="Medina Fernandez S."/>
            <person name="Misery B."/>
            <person name="Laplace J.-M."/>
            <person name="Cretenet M."/>
        </authorList>
    </citation>
    <scope>NUCLEOTIDE SEQUENCE</scope>
    <source>
        <strain evidence="6">UCMA15129</strain>
    </source>
</reference>
<dbReference type="Gene3D" id="3.40.50.1100">
    <property type="match status" value="2"/>
</dbReference>
<dbReference type="GO" id="GO:0036088">
    <property type="term" value="P:D-serine catabolic process"/>
    <property type="evidence" value="ECO:0007669"/>
    <property type="project" value="TreeGrafter"/>
</dbReference>
<dbReference type="InterPro" id="IPR000634">
    <property type="entry name" value="Ser/Thr_deHydtase_PyrdxlP-BS"/>
</dbReference>
<dbReference type="InterPro" id="IPR050147">
    <property type="entry name" value="Ser/Thr_Dehydratase"/>
</dbReference>
<sequence>MTETLLKKKLNLNDQFLLNLKNYQEIFWKNPDYGDELPDLDVNRETIFQANRRLERFAPYLESVFSDTKRSKGIIESPIQRMDSIKDLLSVKGSLLIKRDDLMPVSGSIKSRGGIYEVLCFAEKIAIENGFDLKKDNYQDLRKDKYRKLFNQWRIEVASTGNLGLSVGLMASTLGFKARIHMSHDATDWKINKLRQNGVEVKIYDDNFSNAVAAARVSSQRDPYSYFIDDEGSKLLFAGYATAGERVKKQLSEMQIEVSKEHPLVVYLPAGVGGSPSGVAFGLKLQFADAVIPIFVEPTHMPSVLLGMASGLNHDISVYDIGIDGKTAADGLAVGRPSMIAGKYMKDKLFGIATVSDSDMFAYQGMLKKLENIEVEPSAAVGIRGLIQSKEISEIPDSATHMVWATGGSMVPKNTMHKYEDKAVRIFNTWKSE</sequence>
<dbReference type="GO" id="GO:0009097">
    <property type="term" value="P:isoleucine biosynthetic process"/>
    <property type="evidence" value="ECO:0007669"/>
    <property type="project" value="TreeGrafter"/>
</dbReference>